<reference evidence="3" key="1">
    <citation type="submission" date="2025-08" db="UniProtKB">
        <authorList>
            <consortium name="Ensembl"/>
        </authorList>
    </citation>
    <scope>IDENTIFICATION</scope>
</reference>
<evidence type="ECO:0000259" key="2">
    <source>
        <dbReference type="PROSITE" id="PS50174"/>
    </source>
</evidence>
<dbReference type="OrthoDB" id="5842926at2759"/>
<keyword evidence="4" id="KW-1185">Reference proteome</keyword>
<feature type="domain" description="G-patch" evidence="2">
    <location>
        <begin position="392"/>
        <end position="440"/>
    </location>
</feature>
<dbReference type="SMART" id="SM00443">
    <property type="entry name" value="G_patch"/>
    <property type="match status" value="1"/>
</dbReference>
<name>A0A8C5P6S4_9ANUR</name>
<reference evidence="3" key="2">
    <citation type="submission" date="2025-09" db="UniProtKB">
        <authorList>
            <consortium name="Ensembl"/>
        </authorList>
    </citation>
    <scope>IDENTIFICATION</scope>
</reference>
<dbReference type="InterPro" id="IPR000467">
    <property type="entry name" value="G_patch_dom"/>
</dbReference>
<dbReference type="GO" id="GO:0045893">
    <property type="term" value="P:positive regulation of DNA-templated transcription"/>
    <property type="evidence" value="ECO:0007669"/>
    <property type="project" value="TreeGrafter"/>
</dbReference>
<dbReference type="AlphaFoldDB" id="A0A8C5P6S4"/>
<dbReference type="PANTHER" id="PTHR14390:SF2">
    <property type="entry name" value="G PATCH DOMAIN-CONTAINING PROTEIN 3"/>
    <property type="match status" value="1"/>
</dbReference>
<gene>
    <name evidence="3" type="primary">GPATCH3</name>
</gene>
<protein>
    <submittedName>
        <fullName evidence="3">G-patch domain containing 3</fullName>
    </submittedName>
</protein>
<dbReference type="Pfam" id="PF01585">
    <property type="entry name" value="G-patch"/>
    <property type="match status" value="1"/>
</dbReference>
<dbReference type="PROSITE" id="PS50174">
    <property type="entry name" value="G_PATCH"/>
    <property type="match status" value="1"/>
</dbReference>
<dbReference type="GeneTree" id="ENSGT00390000004191"/>
<evidence type="ECO:0000256" key="1">
    <source>
        <dbReference type="SAM" id="MobiDB-lite"/>
    </source>
</evidence>
<accession>A0A8C5P6S4</accession>
<proteinExistence type="predicted"/>
<dbReference type="PANTHER" id="PTHR14390">
    <property type="entry name" value="G PATCH DOMAIN CONTAINING PROTEIN 3"/>
    <property type="match status" value="1"/>
</dbReference>
<evidence type="ECO:0000313" key="3">
    <source>
        <dbReference type="Ensembl" id="ENSLLEP00000000990.1"/>
    </source>
</evidence>
<evidence type="ECO:0000313" key="4">
    <source>
        <dbReference type="Proteomes" id="UP000694569"/>
    </source>
</evidence>
<dbReference type="GO" id="GO:0039536">
    <property type="term" value="P:negative regulation of RIG-I signaling pathway"/>
    <property type="evidence" value="ECO:0007669"/>
    <property type="project" value="InterPro"/>
</dbReference>
<organism evidence="3 4">
    <name type="scientific">Leptobrachium leishanense</name>
    <name type="common">Leishan spiny toad</name>
    <dbReference type="NCBI Taxonomy" id="445787"/>
    <lineage>
        <taxon>Eukaryota</taxon>
        <taxon>Metazoa</taxon>
        <taxon>Chordata</taxon>
        <taxon>Craniata</taxon>
        <taxon>Vertebrata</taxon>
        <taxon>Euteleostomi</taxon>
        <taxon>Amphibia</taxon>
        <taxon>Batrachia</taxon>
        <taxon>Anura</taxon>
        <taxon>Pelobatoidea</taxon>
        <taxon>Megophryidae</taxon>
        <taxon>Leptobrachium</taxon>
    </lineage>
</organism>
<dbReference type="Ensembl" id="ENSLLET00000001035.1">
    <property type="protein sequence ID" value="ENSLLEP00000000990.1"/>
    <property type="gene ID" value="ENSLLEG00000000641.1"/>
</dbReference>
<dbReference type="GO" id="GO:0032480">
    <property type="term" value="P:negative regulation of type I interferon production"/>
    <property type="evidence" value="ECO:0007669"/>
    <property type="project" value="InterPro"/>
</dbReference>
<feature type="region of interest" description="Disordered" evidence="1">
    <location>
        <begin position="259"/>
        <end position="280"/>
    </location>
</feature>
<dbReference type="InterPro" id="IPR040341">
    <property type="entry name" value="GPATCH3"/>
</dbReference>
<dbReference type="Proteomes" id="UP000694569">
    <property type="component" value="Unplaced"/>
</dbReference>
<sequence length="494" mass="56112">MAPIVGLLTLPRWRRSSDFLLYQDGGYHMTYDVTISYWIMAAKGSPVLFLVSGIPRRFRSAQLRNYFSQFTESGGFTCFHFRHRPERRSEAPGTGGGTCCCPVTVRAERSRGFLRMYDGKPWLDAEGQQVSGRCLIRRVQEGPEEGPPDFPYKTRQELLGGRPEGDQHVTVTELRSLCELNPPMLMPQGNIGTPTQYFLQQIRSCQLPPRLIRRLGLQFPSKGRLYSRVPFMYNGTNTVNGKEGVYTARGQEITEGVKLQASTSPDVDPEGRSSSNDNDTCEEWERHEALHEDVTMQERSKERLYEEKIELKWEKGGSGLVFYTDAQLWQEEEGDFDEQTADDWDVDMSGYYDPEAGDKDARDCLKMRLEKRRRDGLDDAEYTGFGGFEQHTKGIGRRLMERQGWKEGTGLGACGAGMPEALENDGQNPKCKRGLGYHGEKLPTFCPAKKRPTCLISTIYDDPEPQDMGDTLFRRQPSTAMKFRRNTLYNGGNT</sequence>
<dbReference type="GO" id="GO:0003676">
    <property type="term" value="F:nucleic acid binding"/>
    <property type="evidence" value="ECO:0007669"/>
    <property type="project" value="InterPro"/>
</dbReference>